<organism evidence="1">
    <name type="scientific">Rhizophora mucronata</name>
    <name type="common">Asiatic mangrove</name>
    <dbReference type="NCBI Taxonomy" id="61149"/>
    <lineage>
        <taxon>Eukaryota</taxon>
        <taxon>Viridiplantae</taxon>
        <taxon>Streptophyta</taxon>
        <taxon>Embryophyta</taxon>
        <taxon>Tracheophyta</taxon>
        <taxon>Spermatophyta</taxon>
        <taxon>Magnoliopsida</taxon>
        <taxon>eudicotyledons</taxon>
        <taxon>Gunneridae</taxon>
        <taxon>Pentapetalae</taxon>
        <taxon>rosids</taxon>
        <taxon>fabids</taxon>
        <taxon>Malpighiales</taxon>
        <taxon>Rhizophoraceae</taxon>
        <taxon>Rhizophora</taxon>
    </lineage>
</organism>
<proteinExistence type="predicted"/>
<name>A0A2P2Q4Q2_RHIMU</name>
<protein>
    <submittedName>
        <fullName evidence="1">Uncharacterized protein</fullName>
    </submittedName>
</protein>
<sequence length="34" mass="4058">MLQLCVSFVFCHIIICLPYYLYKVTQNVCVLYVK</sequence>
<accession>A0A2P2Q4Q2</accession>
<reference evidence="1" key="1">
    <citation type="submission" date="2018-02" db="EMBL/GenBank/DDBJ databases">
        <title>Rhizophora mucronata_Transcriptome.</title>
        <authorList>
            <person name="Meera S.P."/>
            <person name="Sreeshan A."/>
            <person name="Augustine A."/>
        </authorList>
    </citation>
    <scope>NUCLEOTIDE SEQUENCE</scope>
    <source>
        <tissue evidence="1">Leaf</tissue>
    </source>
</reference>
<evidence type="ECO:0000313" key="1">
    <source>
        <dbReference type="EMBL" id="MBX61947.1"/>
    </source>
</evidence>
<dbReference type="AlphaFoldDB" id="A0A2P2Q4Q2"/>
<dbReference type="EMBL" id="GGEC01081463">
    <property type="protein sequence ID" value="MBX61947.1"/>
    <property type="molecule type" value="Transcribed_RNA"/>
</dbReference>